<accession>A0A0J8AXP3</accession>
<keyword evidence="1" id="KW-0812">Transmembrane</keyword>
<feature type="transmembrane region" description="Helical" evidence="1">
    <location>
        <begin position="120"/>
        <end position="139"/>
    </location>
</feature>
<reference evidence="2 3" key="1">
    <citation type="journal article" date="2014" name="Nature">
        <title>The genome of the recently domesticated crop plant sugar beet (Beta vulgaris).</title>
        <authorList>
            <person name="Dohm J.C."/>
            <person name="Minoche A.E."/>
            <person name="Holtgrawe D."/>
            <person name="Capella-Gutierrez S."/>
            <person name="Zakrzewski F."/>
            <person name="Tafer H."/>
            <person name="Rupp O."/>
            <person name="Sorensen T.R."/>
            <person name="Stracke R."/>
            <person name="Reinhardt R."/>
            <person name="Goesmann A."/>
            <person name="Kraft T."/>
            <person name="Schulz B."/>
            <person name="Stadler P.F."/>
            <person name="Schmidt T."/>
            <person name="Gabaldon T."/>
            <person name="Lehrach H."/>
            <person name="Weisshaar B."/>
            <person name="Himmelbauer H."/>
        </authorList>
    </citation>
    <scope>NUCLEOTIDE SEQUENCE [LARGE SCALE GENOMIC DNA]</scope>
    <source>
        <tissue evidence="2">Taproot</tissue>
    </source>
</reference>
<evidence type="ECO:0000256" key="1">
    <source>
        <dbReference type="SAM" id="Phobius"/>
    </source>
</evidence>
<keyword evidence="1" id="KW-0472">Membrane</keyword>
<organism evidence="2 3">
    <name type="scientific">Beta vulgaris subsp. vulgaris</name>
    <name type="common">Beet</name>
    <dbReference type="NCBI Taxonomy" id="3555"/>
    <lineage>
        <taxon>Eukaryota</taxon>
        <taxon>Viridiplantae</taxon>
        <taxon>Streptophyta</taxon>
        <taxon>Embryophyta</taxon>
        <taxon>Tracheophyta</taxon>
        <taxon>Spermatophyta</taxon>
        <taxon>Magnoliopsida</taxon>
        <taxon>eudicotyledons</taxon>
        <taxon>Gunneridae</taxon>
        <taxon>Pentapetalae</taxon>
        <taxon>Caryophyllales</taxon>
        <taxon>Chenopodiaceae</taxon>
        <taxon>Betoideae</taxon>
        <taxon>Beta</taxon>
    </lineage>
</organism>
<evidence type="ECO:0000313" key="3">
    <source>
        <dbReference type="Proteomes" id="UP000035740"/>
    </source>
</evidence>
<dbReference type="Gramene" id="KMS93594">
    <property type="protein sequence ID" value="KMS93594"/>
    <property type="gene ID" value="BVRB_029900"/>
</dbReference>
<name>A0A0J8AXP3_BETVV</name>
<protein>
    <submittedName>
        <fullName evidence="2">Uncharacterized protein</fullName>
    </submittedName>
</protein>
<dbReference type="Proteomes" id="UP000035740">
    <property type="component" value="Unassembled WGS sequence"/>
</dbReference>
<proteinExistence type="predicted"/>
<dbReference type="EMBL" id="KQ100988">
    <property type="protein sequence ID" value="KMS93594.1"/>
    <property type="molecule type" value="Genomic_DNA"/>
</dbReference>
<feature type="non-terminal residue" evidence="2">
    <location>
        <position position="1"/>
    </location>
</feature>
<sequence length="240" mass="25762">FGDLLQRDDKSISAVVQAADRLQTKAIEVSDSIYSILSSGLESILTAEAVINQARLLTSQSKFSDAAELASIVAGKYSQLEAAFSDVLDNLHSVQREFESVQSARNDIISKYRRKRISSGLMLTASVAAVVSGVSLPLIGSIGTAALGTVTAGSATVTMLTSENVMAELHQFGSDLTGFRESLSKIRQMVIGSQNQLGSVSELLYLIQDDLRNLGLDYEPIDPRVKKGWNCFQGGARRAS</sequence>
<keyword evidence="3" id="KW-1185">Reference proteome</keyword>
<dbReference type="AlphaFoldDB" id="A0A0J8AXP3"/>
<gene>
    <name evidence="2" type="ORF">BVRB_029900</name>
</gene>
<evidence type="ECO:0000313" key="2">
    <source>
        <dbReference type="EMBL" id="KMS93594.1"/>
    </source>
</evidence>
<keyword evidence="1" id="KW-1133">Transmembrane helix</keyword>